<dbReference type="Proteomes" id="UP000547976">
    <property type="component" value="Unassembled WGS sequence"/>
</dbReference>
<accession>A0A8H5Q5L1</accession>
<dbReference type="EMBL" id="JAAOAV010000038">
    <property type="protein sequence ID" value="KAF5609072.1"/>
    <property type="molecule type" value="Genomic_DNA"/>
</dbReference>
<reference evidence="1 2" key="1">
    <citation type="submission" date="2020-05" db="EMBL/GenBank/DDBJ databases">
        <title>Identification and distribution of gene clusters putatively required for synthesis of sphingolipid metabolism inhibitors in phylogenetically diverse species of the filamentous fungus Fusarium.</title>
        <authorList>
            <person name="Kim H.-S."/>
            <person name="Busman M."/>
            <person name="Brown D.W."/>
            <person name="Divon H."/>
            <person name="Uhlig S."/>
            <person name="Proctor R.H."/>
        </authorList>
    </citation>
    <scope>NUCLEOTIDE SEQUENCE [LARGE SCALE GENOMIC DNA]</scope>
    <source>
        <strain evidence="1 2">NRRL 66333</strain>
    </source>
</reference>
<organism evidence="1 2">
    <name type="scientific">Gibberella subglutinans</name>
    <name type="common">Fusarium subglutinans</name>
    <dbReference type="NCBI Taxonomy" id="42677"/>
    <lineage>
        <taxon>Eukaryota</taxon>
        <taxon>Fungi</taxon>
        <taxon>Dikarya</taxon>
        <taxon>Ascomycota</taxon>
        <taxon>Pezizomycotina</taxon>
        <taxon>Sordariomycetes</taxon>
        <taxon>Hypocreomycetidae</taxon>
        <taxon>Hypocreales</taxon>
        <taxon>Nectriaceae</taxon>
        <taxon>Fusarium</taxon>
        <taxon>Fusarium fujikuroi species complex</taxon>
    </lineage>
</organism>
<dbReference type="RefSeq" id="XP_036540240.1">
    <property type="nucleotide sequence ID" value="XM_036682194.1"/>
</dbReference>
<dbReference type="GeneID" id="59316912"/>
<comment type="caution">
    <text evidence="1">The sequence shown here is derived from an EMBL/GenBank/DDBJ whole genome shotgun (WGS) entry which is preliminary data.</text>
</comment>
<proteinExistence type="predicted"/>
<evidence type="ECO:0000313" key="2">
    <source>
        <dbReference type="Proteomes" id="UP000547976"/>
    </source>
</evidence>
<dbReference type="OrthoDB" id="5153231at2759"/>
<name>A0A8H5Q5L1_GIBSU</name>
<keyword evidence="2" id="KW-1185">Reference proteome</keyword>
<sequence>MDLFDFDDDFFLDPDLDFDSDFDLMPDEYPGYANWDLYDDEDDEPNAGPRCGLCQFKFEALDSIVIFNPLNRYLPSPWETKYYGTDTSGYLETGYHSSCVDQFPADFSLGNNTHFDVWNATRYGDSKYRNIGNEPLPSFEANRLRRLKKMFAEEVMTALGGRLPLEVCENIGRYCLKDYAVRLLKDAWRKKSHFGPRDAAFRVTKSHEVWAQHIEFEGVQYIKSLSTTRRNESDTKLFGPAHGTRVNIYFAEDPRGIREVIMTQDDDTPLTQGEGLTWVVNRRIAFPFWFKSKSDGLKLRELAITRTKKLDANYRQRRWALLPNDLDDCRLAPPLVFDREVSTEPIRAVDWNLPGCRGYSILIDMNCVCDIIPNNTRGPSSRWMDVDNEHQGAWIYIPIDEDERVSELWFRNGEFPREDSTFGKYRSLIIRTSKGRSFVLGSDIESRSTKKDVCKFTYQGIAVLSLTQPSRMLYCKSGAWPSRFWLCVDPAESLDQRKINLSLPKPSKPTAYAGKQFLSSAVELRDIRTIAVCRSWRSCPDEGIVGILFTYADGRQRCIGQIRLDHMDAPLAITSGNIWLGCDKSQNEHLPEGFWPRTNKIKWVEVDKPLREKDREYLEVPLQGSLEWQSSEGAGFYHHSVYHHESSDLQDMVDEMHLVLAHDAESGGRPRGVVKTFSVVI</sequence>
<dbReference type="AlphaFoldDB" id="A0A8H5Q5L1"/>
<gene>
    <name evidence="1" type="ORF">FSUBG_4227</name>
</gene>
<protein>
    <submittedName>
        <fullName evidence="1">Uncharacterized protein</fullName>
    </submittedName>
</protein>
<evidence type="ECO:0000313" key="1">
    <source>
        <dbReference type="EMBL" id="KAF5609072.1"/>
    </source>
</evidence>